<proteinExistence type="inferred from homology"/>
<dbReference type="NCBIfam" id="NF010200">
    <property type="entry name" value="PRK13674.1-1"/>
    <property type="match status" value="1"/>
</dbReference>
<dbReference type="Gene3D" id="3.10.270.10">
    <property type="entry name" value="Urate Oxidase"/>
    <property type="match status" value="1"/>
</dbReference>
<dbReference type="EC" id="3.5.4.16" evidence="2"/>
<dbReference type="UniPathway" id="UPA00848">
    <property type="reaction ID" value="UER00151"/>
</dbReference>
<dbReference type="OrthoDB" id="239637at2"/>
<keyword evidence="1 2" id="KW-0378">Hydrolase</keyword>
<evidence type="ECO:0000256" key="1">
    <source>
        <dbReference type="ARBA" id="ARBA00022801"/>
    </source>
</evidence>
<comment type="similarity">
    <text evidence="2">Belongs to the GTP cyclohydrolase IV family.</text>
</comment>
<dbReference type="InterPro" id="IPR003801">
    <property type="entry name" value="GTP_cyclohydrolase_FolE2/MptA"/>
</dbReference>
<comment type="catalytic activity">
    <reaction evidence="2">
        <text>GTP + H2O = 7,8-dihydroneopterin 3'-triphosphate + formate + H(+)</text>
        <dbReference type="Rhea" id="RHEA:17473"/>
        <dbReference type="ChEBI" id="CHEBI:15377"/>
        <dbReference type="ChEBI" id="CHEBI:15378"/>
        <dbReference type="ChEBI" id="CHEBI:15740"/>
        <dbReference type="ChEBI" id="CHEBI:37565"/>
        <dbReference type="ChEBI" id="CHEBI:58462"/>
        <dbReference type="EC" id="3.5.4.16"/>
    </reaction>
</comment>
<protein>
    <recommendedName>
        <fullName evidence="2">GTP cyclohydrolase FolE2</fullName>
        <ecNumber evidence="2">3.5.4.16</ecNumber>
    </recommendedName>
</protein>
<dbReference type="PANTHER" id="PTHR36445:SF1">
    <property type="entry name" value="GTP CYCLOHYDROLASE MPTA"/>
    <property type="match status" value="1"/>
</dbReference>
<comment type="caution">
    <text evidence="3">The sequence shown here is derived from an EMBL/GenBank/DDBJ whole genome shotgun (WGS) entry which is preliminary data.</text>
</comment>
<name>A0A4R6YRT0_9GAMM</name>
<organism evidence="3 4">
    <name type="scientific">Tahibacter aquaticus</name>
    <dbReference type="NCBI Taxonomy" id="520092"/>
    <lineage>
        <taxon>Bacteria</taxon>
        <taxon>Pseudomonadati</taxon>
        <taxon>Pseudomonadota</taxon>
        <taxon>Gammaproteobacteria</taxon>
        <taxon>Lysobacterales</taxon>
        <taxon>Rhodanobacteraceae</taxon>
        <taxon>Tahibacter</taxon>
    </lineage>
</organism>
<dbReference type="AlphaFoldDB" id="A0A4R6YRT0"/>
<dbReference type="HAMAP" id="MF_01527_B">
    <property type="entry name" value="GTP_cyclohydrol_B"/>
    <property type="match status" value="1"/>
</dbReference>
<evidence type="ECO:0000313" key="4">
    <source>
        <dbReference type="Proteomes" id="UP000295293"/>
    </source>
</evidence>
<dbReference type="GO" id="GO:0046654">
    <property type="term" value="P:tetrahydrofolate biosynthetic process"/>
    <property type="evidence" value="ECO:0007669"/>
    <property type="project" value="UniProtKB-UniRule"/>
</dbReference>
<dbReference type="InterPro" id="IPR022838">
    <property type="entry name" value="GTP_cyclohydrolase_FolE2"/>
</dbReference>
<keyword evidence="4" id="KW-1185">Reference proteome</keyword>
<dbReference type="Proteomes" id="UP000295293">
    <property type="component" value="Unassembled WGS sequence"/>
</dbReference>
<dbReference type="RefSeq" id="WP_133820156.1">
    <property type="nucleotide sequence ID" value="NZ_SNZH01000012.1"/>
</dbReference>
<sequence length="322" mass="35652">MRPTENAVRSLPDVAKEMQPHVAGTLDWVGMGEIEVPVSINNPDGRTVQSGARVTAYVNLTDPDARGIHMSRLYLHVDKSLSNEPLTPCSLRRLLKDFLDSHTGLSDRALVRIRFDHLLRRPALVSDNSGWKSYPIVLTALMDRGQFSLEIGYEVVYSSTCPCSAALARQLIQERFGQDFARGRPLDYDQIVAWLGSEQGICATPHSQRSSAEVRVKLLQGFELPLIELIDCVEQALKTPVQTAVKRVDEQAFARLNGENLMFCEDAARRVQQALDADERIVDFWVRASHFESLHPHNAVAVATKGVAGGYAGGMDAFAALR</sequence>
<evidence type="ECO:0000256" key="2">
    <source>
        <dbReference type="HAMAP-Rule" id="MF_01527"/>
    </source>
</evidence>
<dbReference type="EMBL" id="SNZH01000012">
    <property type="protein sequence ID" value="TDR40789.1"/>
    <property type="molecule type" value="Genomic_DNA"/>
</dbReference>
<comment type="pathway">
    <text evidence="2">Cofactor biosynthesis; 7,8-dihydroneopterin triphosphate biosynthesis; 7,8-dihydroneopterin triphosphate from GTP: step 1/1.</text>
</comment>
<reference evidence="3 4" key="1">
    <citation type="submission" date="2019-03" db="EMBL/GenBank/DDBJ databases">
        <title>Genomic Encyclopedia of Type Strains, Phase IV (KMG-IV): sequencing the most valuable type-strain genomes for metagenomic binning, comparative biology and taxonomic classification.</title>
        <authorList>
            <person name="Goeker M."/>
        </authorList>
    </citation>
    <scope>NUCLEOTIDE SEQUENCE [LARGE SCALE GENOMIC DNA]</scope>
    <source>
        <strain evidence="3 4">DSM 21667</strain>
    </source>
</reference>
<accession>A0A4R6YRT0</accession>
<evidence type="ECO:0000313" key="3">
    <source>
        <dbReference type="EMBL" id="TDR40789.1"/>
    </source>
</evidence>
<dbReference type="GO" id="GO:0003934">
    <property type="term" value="F:GTP cyclohydrolase I activity"/>
    <property type="evidence" value="ECO:0007669"/>
    <property type="project" value="UniProtKB-UniRule"/>
</dbReference>
<dbReference type="Pfam" id="PF02649">
    <property type="entry name" value="GCHY-1"/>
    <property type="match status" value="1"/>
</dbReference>
<dbReference type="PANTHER" id="PTHR36445">
    <property type="entry name" value="GTP CYCLOHYDROLASE MPTA"/>
    <property type="match status" value="1"/>
</dbReference>
<gene>
    <name evidence="2" type="primary">folE2</name>
    <name evidence="3" type="ORF">DFR29_112103</name>
</gene>
<comment type="function">
    <text evidence="2">Converts GTP to 7,8-dihydroneopterin triphosphate.</text>
</comment>
<feature type="site" description="May be catalytically important" evidence="2">
    <location>
        <position position="161"/>
    </location>
</feature>